<dbReference type="AlphaFoldDB" id="A0A0L8G8W2"/>
<name>A0A0L8G8W2_OCTBM</name>
<evidence type="ECO:0000313" key="2">
    <source>
        <dbReference type="EMBL" id="KOF73447.1"/>
    </source>
</evidence>
<proteinExistence type="predicted"/>
<dbReference type="PANTHER" id="PTHR35076:SF1">
    <property type="entry name" value="TUBULIN EPSILON AND DELTA COMPLEX PROTEIN 1"/>
    <property type="match status" value="1"/>
</dbReference>
<dbReference type="EMBL" id="KQ423141">
    <property type="protein sequence ID" value="KOF73447.1"/>
    <property type="molecule type" value="Genomic_DNA"/>
</dbReference>
<feature type="domain" description="Tubulin epsilon and delta complex protein 1" evidence="1">
    <location>
        <begin position="93"/>
        <end position="258"/>
    </location>
</feature>
<dbReference type="Pfam" id="PF14970">
    <property type="entry name" value="TEDC1"/>
    <property type="match status" value="1"/>
</dbReference>
<gene>
    <name evidence="2" type="ORF">OCBIM_22037862mg</name>
</gene>
<organism evidence="2">
    <name type="scientific">Octopus bimaculoides</name>
    <name type="common">California two-spotted octopus</name>
    <dbReference type="NCBI Taxonomy" id="37653"/>
    <lineage>
        <taxon>Eukaryota</taxon>
        <taxon>Metazoa</taxon>
        <taxon>Spiralia</taxon>
        <taxon>Lophotrochozoa</taxon>
        <taxon>Mollusca</taxon>
        <taxon>Cephalopoda</taxon>
        <taxon>Coleoidea</taxon>
        <taxon>Octopodiformes</taxon>
        <taxon>Octopoda</taxon>
        <taxon>Incirrata</taxon>
        <taxon>Octopodidae</taxon>
        <taxon>Octopus</taxon>
    </lineage>
</organism>
<evidence type="ECO:0000259" key="1">
    <source>
        <dbReference type="Pfam" id="PF14970"/>
    </source>
</evidence>
<accession>A0A0L8G8W2</accession>
<dbReference type="InterPro" id="IPR043535">
    <property type="entry name" value="TEDC1"/>
</dbReference>
<protein>
    <recommendedName>
        <fullName evidence="1">Tubulin epsilon and delta complex protein 1 domain-containing protein</fullName>
    </recommendedName>
</protein>
<dbReference type="PANTHER" id="PTHR35076">
    <property type="entry name" value="TUBULIN EPSILON AND DELTA COMPLEX PROTEIN 1"/>
    <property type="match status" value="1"/>
</dbReference>
<reference evidence="2" key="1">
    <citation type="submission" date="2015-07" db="EMBL/GenBank/DDBJ databases">
        <title>MeaNS - Measles Nucleotide Surveillance Program.</title>
        <authorList>
            <person name="Tran T."/>
            <person name="Druce J."/>
        </authorList>
    </citation>
    <scope>NUCLEOTIDE SEQUENCE</scope>
    <source>
        <strain evidence="2">UCB-OBI-ISO-001</strain>
        <tissue evidence="2">Gonad</tissue>
    </source>
</reference>
<dbReference type="InterPro" id="IPR027996">
    <property type="entry name" value="TEDC1_dom"/>
</dbReference>
<sequence length="436" mass="50680">MEKKVIRLLTKILACHGTSKIHAENFRLSKFNEPEAVVPMLCLLCDVIHIYKFGMPHQPCCNCELAFDSTKSLERIPDCTYLDFVQRELFKLGYKSCDLFSIPEDLSSGSRELLLSLSWFISKIDFMSILLEKHFVETTDQINIDVKPDINDKPVSNDSVTDQLKYLVMINNKIRMTSRLVHALQQECNSSVHHLHKETQMQCVQSNMNHLTMQEAKMLRSEPEKLLKKLESDNATLQDLLQWREQEDIFWNWMKTVLALKMESDPEEKADPKSLMSLTSKDCQFLVEAKTNLEKALLPYNDIICDLDRLWIEKKLQLCEKDLNELAKELDLEIDQFHKKHNILYKSRTLQPKQHCYFYVSPHSIDAGSQASSSKQFTKKHLDEGVSLINDQIKLLENLIYELDEKIVLKQESYQKQINQVASQFKEFACIPVSPS</sequence>